<keyword evidence="2" id="KW-0472">Membrane</keyword>
<feature type="compositionally biased region" description="Low complexity" evidence="1">
    <location>
        <begin position="181"/>
        <end position="191"/>
    </location>
</feature>
<dbReference type="Proteomes" id="UP000553980">
    <property type="component" value="Unassembled WGS sequence"/>
</dbReference>
<dbReference type="InterPro" id="IPR009273">
    <property type="entry name" value="DUF930"/>
</dbReference>
<evidence type="ECO:0000313" key="6">
    <source>
        <dbReference type="Proteomes" id="UP000553980"/>
    </source>
</evidence>
<evidence type="ECO:0000313" key="4">
    <source>
        <dbReference type="EMBL" id="TNV09690.1"/>
    </source>
</evidence>
<dbReference type="Pfam" id="PF06059">
    <property type="entry name" value="DUF930"/>
    <property type="match status" value="1"/>
</dbReference>
<proteinExistence type="predicted"/>
<evidence type="ECO:0000256" key="2">
    <source>
        <dbReference type="SAM" id="Phobius"/>
    </source>
</evidence>
<dbReference type="RefSeq" id="WP_140022332.1">
    <property type="nucleotide sequence ID" value="NZ_JACIEX010000013.1"/>
</dbReference>
<reference evidence="4" key="2">
    <citation type="submission" date="2019-06" db="EMBL/GenBank/DDBJ databases">
        <authorList>
            <person name="Hu M."/>
        </authorList>
    </citation>
    <scope>NUCLEOTIDE SEQUENCE</scope>
    <source>
        <strain evidence="4">08RB2639</strain>
    </source>
</reference>
<dbReference type="EMBL" id="JACIEX010000013">
    <property type="protein sequence ID" value="MBB4095781.1"/>
    <property type="molecule type" value="Genomic_DNA"/>
</dbReference>
<feature type="transmembrane region" description="Helical" evidence="2">
    <location>
        <begin position="12"/>
        <end position="32"/>
    </location>
</feature>
<evidence type="ECO:0000256" key="1">
    <source>
        <dbReference type="SAM" id="MobiDB-lite"/>
    </source>
</evidence>
<dbReference type="AlphaFoldDB" id="A0A5C5CEE7"/>
<dbReference type="OrthoDB" id="9804158at2"/>
<comment type="caution">
    <text evidence="4">The sequence shown here is derived from an EMBL/GenBank/DDBJ whole genome shotgun (WGS) entry which is preliminary data.</text>
</comment>
<reference evidence="4 5" key="1">
    <citation type="journal article" date="2011" name="Int. J. Syst. Evol. Microbiol.">
        <title>Ochrobactrum pecoris sp. nov., isolated from farm animals.</title>
        <authorList>
            <person name="Kampfer P."/>
            <person name="Huber B."/>
            <person name="Busse H.J."/>
            <person name="Scholz H.C."/>
            <person name="Tomaso H."/>
            <person name="Hotzel H."/>
            <person name="Melzer F."/>
        </authorList>
    </citation>
    <scope>NUCLEOTIDE SEQUENCE [LARGE SCALE GENOMIC DNA]</scope>
    <source>
        <strain evidence="4 5">08RB2639</strain>
    </source>
</reference>
<keyword evidence="2" id="KW-1133">Transmembrane helix</keyword>
<feature type="compositionally biased region" description="Polar residues" evidence="1">
    <location>
        <begin position="136"/>
        <end position="152"/>
    </location>
</feature>
<accession>A0A5C5CEE7</accession>
<evidence type="ECO:0000313" key="3">
    <source>
        <dbReference type="EMBL" id="MBB4095781.1"/>
    </source>
</evidence>
<dbReference type="Proteomes" id="UP000313390">
    <property type="component" value="Unassembled WGS sequence"/>
</dbReference>
<sequence>MLQFTRRVLQEAGWGLPASVALHLVLALLFLVRLPELPSPASEQSVNVELVQPPPPEKKPQQQAPKPPEQATPPPPPQPQAFESAAAKQEVKSPPEQDLPPTTPEETQKPDDPSDAAAATDAEQAREEPSAKEAQPSEQLLQTEKPSETGQIAVSEEPKPQTSQEKPIPAETAQTAKDQKANAPKPATPAKKLTRAHEIYSKDAMSDPRVKQALGKLAPKDRIIQICGIEALEQVRRHQPGAFPDMLAREGGSVSATGLTVSDGAFRSQRKWYAIDFTCKVDAETMVIDTFSYNIGRAIPEGEWARRQLPRD</sequence>
<keyword evidence="2" id="KW-0812">Transmembrane</keyword>
<name>A0A5C5CEE7_9HYPH</name>
<dbReference type="EMBL" id="VEWK01000012">
    <property type="protein sequence ID" value="TNV09690.1"/>
    <property type="molecule type" value="Genomic_DNA"/>
</dbReference>
<feature type="compositionally biased region" description="Pro residues" evidence="1">
    <location>
        <begin position="65"/>
        <end position="79"/>
    </location>
</feature>
<reference evidence="3 6" key="3">
    <citation type="submission" date="2020-08" db="EMBL/GenBank/DDBJ databases">
        <title>Genomic Encyclopedia of Type Strains, Phase IV (KMG-IV): sequencing the most valuable type-strain genomes for metagenomic binning, comparative biology and taxonomic classification.</title>
        <authorList>
            <person name="Goeker M."/>
        </authorList>
    </citation>
    <scope>NUCLEOTIDE SEQUENCE [LARGE SCALE GENOMIC DNA]</scope>
    <source>
        <strain evidence="3 6">DSM 23868</strain>
    </source>
</reference>
<feature type="region of interest" description="Disordered" evidence="1">
    <location>
        <begin position="40"/>
        <end position="194"/>
    </location>
</feature>
<gene>
    <name evidence="4" type="ORF">FIB18_19805</name>
    <name evidence="3" type="ORF">GGQ79_004333</name>
</gene>
<protein>
    <submittedName>
        <fullName evidence="4">DUF930 domain-containing protein</fullName>
    </submittedName>
</protein>
<keyword evidence="6" id="KW-1185">Reference proteome</keyword>
<organism evidence="4 5">
    <name type="scientific">Brucella pecoris</name>
    <dbReference type="NCBI Taxonomy" id="867683"/>
    <lineage>
        <taxon>Bacteria</taxon>
        <taxon>Pseudomonadati</taxon>
        <taxon>Pseudomonadota</taxon>
        <taxon>Alphaproteobacteria</taxon>
        <taxon>Hyphomicrobiales</taxon>
        <taxon>Brucellaceae</taxon>
        <taxon>Brucella/Ochrobactrum group</taxon>
        <taxon>Brucella</taxon>
    </lineage>
</organism>
<evidence type="ECO:0000313" key="5">
    <source>
        <dbReference type="Proteomes" id="UP000313390"/>
    </source>
</evidence>